<protein>
    <recommendedName>
        <fullName evidence="3">Immunity protein 27</fullName>
    </recommendedName>
</protein>
<evidence type="ECO:0000313" key="1">
    <source>
        <dbReference type="EMBL" id="QRQ99701.1"/>
    </source>
</evidence>
<accession>A0ABX7I0X3</accession>
<reference evidence="1 2" key="1">
    <citation type="submission" date="2020-06" db="EMBL/GenBank/DDBJ databases">
        <title>Dyadobacter sandarakinus sp. nov., isolated from the soil of the Arctic Yellow River Station.</title>
        <authorList>
            <person name="Zhang Y."/>
            <person name="Peng F."/>
        </authorList>
    </citation>
    <scope>NUCLEOTIDE SEQUENCE [LARGE SCALE GENOMIC DNA]</scope>
    <source>
        <strain evidence="1 2">Q3-56</strain>
    </source>
</reference>
<evidence type="ECO:0000313" key="2">
    <source>
        <dbReference type="Proteomes" id="UP000612680"/>
    </source>
</evidence>
<gene>
    <name evidence="1" type="ORF">HWI92_01615</name>
</gene>
<dbReference type="EMBL" id="CP056775">
    <property type="protein sequence ID" value="QRQ99701.1"/>
    <property type="molecule type" value="Genomic_DNA"/>
</dbReference>
<organism evidence="1 2">
    <name type="scientific">Dyadobacter sandarakinus</name>
    <dbReference type="NCBI Taxonomy" id="2747268"/>
    <lineage>
        <taxon>Bacteria</taxon>
        <taxon>Pseudomonadati</taxon>
        <taxon>Bacteroidota</taxon>
        <taxon>Cytophagia</taxon>
        <taxon>Cytophagales</taxon>
        <taxon>Spirosomataceae</taxon>
        <taxon>Dyadobacter</taxon>
    </lineage>
</organism>
<sequence>MGKFRKKPVVVDAWQFTDAYEGFRIVKHMNIKRSWRLGADASMPREDKILIPTLEGVMEASLGDWIIRGVNGEFYPCKPDIFEKTYEPA</sequence>
<proteinExistence type="predicted"/>
<dbReference type="Proteomes" id="UP000612680">
    <property type="component" value="Chromosome"/>
</dbReference>
<name>A0ABX7I0X3_9BACT</name>
<keyword evidence="2" id="KW-1185">Reference proteome</keyword>
<evidence type="ECO:0008006" key="3">
    <source>
        <dbReference type="Google" id="ProtNLM"/>
    </source>
</evidence>